<keyword evidence="3" id="KW-1185">Reference proteome</keyword>
<evidence type="ECO:0000259" key="1">
    <source>
        <dbReference type="Pfam" id="PF00535"/>
    </source>
</evidence>
<dbReference type="InterPro" id="IPR029044">
    <property type="entry name" value="Nucleotide-diphossugar_trans"/>
</dbReference>
<proteinExistence type="predicted"/>
<protein>
    <submittedName>
        <fullName evidence="2">GT2 family glycosyltransferase</fullName>
    </submittedName>
</protein>
<dbReference type="RefSeq" id="WP_131505796.1">
    <property type="nucleotide sequence ID" value="NZ_SOQZ01000001.1"/>
</dbReference>
<gene>
    <name evidence="2" type="ORF">A8975_0832</name>
</gene>
<sequence>MTLQILISTMFRENLDFLKPMFSKNNLKDFDIIIVNQTIEDKTLSSPFSNVKVINSLERGSPASRNLAIKNATADVCLMADDDIVYEPNLKQTIINAYQECPNADMISFEAINEDGNLYTNYFPEGIHNKKSLKKIFTWVITFKRKVFKEHKVLFNHHFGVGSTFKGETEYVFLRNAFDKGLQMQHKGVTIVMHPNISSGVLMGSDNAFAAKTALRQRYLGNLSYLWLLKYTLYMWRYKYIKFKEIPHKFIIGLQAIQQYKKLKASGDIDRIYDN</sequence>
<dbReference type="InterPro" id="IPR001173">
    <property type="entry name" value="Glyco_trans_2-like"/>
</dbReference>
<dbReference type="Pfam" id="PF00535">
    <property type="entry name" value="Glycos_transf_2"/>
    <property type="match status" value="1"/>
</dbReference>
<reference evidence="2 3" key="1">
    <citation type="submission" date="2019-03" db="EMBL/GenBank/DDBJ databases">
        <title>Genomic Encyclopedia of Type Strains, Phase III (KMG-III): the genomes of soil and plant-associated and newly described type strains.</title>
        <authorList>
            <person name="Whitman W."/>
        </authorList>
    </citation>
    <scope>NUCLEOTIDE SEQUENCE [LARGE SCALE GENOMIC DNA]</scope>
    <source>
        <strain evidence="2 3">CGMCC 1.10957</strain>
    </source>
</reference>
<organism evidence="2 3">
    <name type="scientific">Meridianimaribacter flavus</name>
    <dbReference type="NCBI Taxonomy" id="571115"/>
    <lineage>
        <taxon>Bacteria</taxon>
        <taxon>Pseudomonadati</taxon>
        <taxon>Bacteroidota</taxon>
        <taxon>Flavobacteriia</taxon>
        <taxon>Flavobacteriales</taxon>
        <taxon>Flavobacteriaceae</taxon>
        <taxon>Meridianimaribacter</taxon>
    </lineage>
</organism>
<evidence type="ECO:0000313" key="2">
    <source>
        <dbReference type="EMBL" id="TDY14228.1"/>
    </source>
</evidence>
<dbReference type="SUPFAM" id="SSF53448">
    <property type="entry name" value="Nucleotide-diphospho-sugar transferases"/>
    <property type="match status" value="1"/>
</dbReference>
<name>A0ABY2G8T0_9FLAO</name>
<dbReference type="Gene3D" id="3.90.550.10">
    <property type="entry name" value="Spore Coat Polysaccharide Biosynthesis Protein SpsA, Chain A"/>
    <property type="match status" value="1"/>
</dbReference>
<dbReference type="EMBL" id="SOQZ01000001">
    <property type="protein sequence ID" value="TDY14228.1"/>
    <property type="molecule type" value="Genomic_DNA"/>
</dbReference>
<accession>A0ABY2G8T0</accession>
<feature type="domain" description="Glycosyltransferase 2-like" evidence="1">
    <location>
        <begin position="26"/>
        <end position="139"/>
    </location>
</feature>
<dbReference type="CDD" id="cd00761">
    <property type="entry name" value="Glyco_tranf_GTA_type"/>
    <property type="match status" value="1"/>
</dbReference>
<evidence type="ECO:0000313" key="3">
    <source>
        <dbReference type="Proteomes" id="UP000294930"/>
    </source>
</evidence>
<dbReference type="Proteomes" id="UP000294930">
    <property type="component" value="Unassembled WGS sequence"/>
</dbReference>
<comment type="caution">
    <text evidence="2">The sequence shown here is derived from an EMBL/GenBank/DDBJ whole genome shotgun (WGS) entry which is preliminary data.</text>
</comment>